<reference evidence="2" key="1">
    <citation type="submission" date="2025-08" db="UniProtKB">
        <authorList>
            <consortium name="RefSeq"/>
        </authorList>
    </citation>
    <scope>IDENTIFICATION</scope>
    <source>
        <tissue evidence="2">Gonads</tissue>
    </source>
</reference>
<dbReference type="OrthoDB" id="6778136at2759"/>
<dbReference type="AlphaFoldDB" id="A0A6J2X2Q6"/>
<dbReference type="RefSeq" id="XP_030745204.1">
    <property type="nucleotide sequence ID" value="XM_030889344.1"/>
</dbReference>
<sequence>MRVCTNNVAPFIIGTTPIEEVNNFTYLSSLISINGGAEQNIINRINKARITFGMLNYIGRSRQHSQLTKLINFNSNVKPVLLYGTETWKITLPLLNKLQVFINRCLQKIVGIFWLNSIRNEDLWNLTNQRQVYKEIKLRKWRWIGHTLRQSGNNIGGRAIEWNLQGLEELVVQNIHGKGQLRRRSKQ</sequence>
<proteinExistence type="predicted"/>
<organism evidence="1 2">
    <name type="scientific">Sitophilus oryzae</name>
    <name type="common">Rice weevil</name>
    <name type="synonym">Curculio oryzae</name>
    <dbReference type="NCBI Taxonomy" id="7048"/>
    <lineage>
        <taxon>Eukaryota</taxon>
        <taxon>Metazoa</taxon>
        <taxon>Ecdysozoa</taxon>
        <taxon>Arthropoda</taxon>
        <taxon>Hexapoda</taxon>
        <taxon>Insecta</taxon>
        <taxon>Pterygota</taxon>
        <taxon>Neoptera</taxon>
        <taxon>Endopterygota</taxon>
        <taxon>Coleoptera</taxon>
        <taxon>Polyphaga</taxon>
        <taxon>Cucujiformia</taxon>
        <taxon>Curculionidae</taxon>
        <taxon>Dryophthorinae</taxon>
        <taxon>Sitophilus</taxon>
    </lineage>
</organism>
<protein>
    <submittedName>
        <fullName evidence="2">Uncharacterized protein LOC115874246</fullName>
    </submittedName>
</protein>
<dbReference type="KEGG" id="soy:115874246"/>
<dbReference type="GeneID" id="115874246"/>
<accession>A0A6J2X2Q6</accession>
<evidence type="ECO:0000313" key="1">
    <source>
        <dbReference type="Proteomes" id="UP000504635"/>
    </source>
</evidence>
<keyword evidence="1" id="KW-1185">Reference proteome</keyword>
<dbReference type="PANTHER" id="PTHR47027:SF25">
    <property type="entry name" value="REVERSE TRANSCRIPTASE DOMAIN-CONTAINING PROTEIN"/>
    <property type="match status" value="1"/>
</dbReference>
<gene>
    <name evidence="2" type="primary">LOC115874246</name>
</gene>
<name>A0A6J2X2Q6_SITOR</name>
<dbReference type="InParanoid" id="A0A6J2X2Q6"/>
<dbReference type="PANTHER" id="PTHR47027">
    <property type="entry name" value="REVERSE TRANSCRIPTASE DOMAIN-CONTAINING PROTEIN"/>
    <property type="match status" value="1"/>
</dbReference>
<dbReference type="Proteomes" id="UP000504635">
    <property type="component" value="Unplaced"/>
</dbReference>
<evidence type="ECO:0000313" key="2">
    <source>
        <dbReference type="RefSeq" id="XP_030745204.1"/>
    </source>
</evidence>